<dbReference type="Gene3D" id="3.50.50.60">
    <property type="entry name" value="FAD/NAD(P)-binding domain"/>
    <property type="match status" value="2"/>
</dbReference>
<evidence type="ECO:0000313" key="5">
    <source>
        <dbReference type="EMBL" id="QUW02264.1"/>
    </source>
</evidence>
<feature type="domain" description="Amine oxidase" evidence="4">
    <location>
        <begin position="19"/>
        <end position="298"/>
    </location>
</feature>
<organism evidence="5 6">
    <name type="scientific">Chloracidobacterium validum</name>
    <dbReference type="NCBI Taxonomy" id="2821543"/>
    <lineage>
        <taxon>Bacteria</taxon>
        <taxon>Pseudomonadati</taxon>
        <taxon>Acidobacteriota</taxon>
        <taxon>Terriglobia</taxon>
        <taxon>Terriglobales</taxon>
        <taxon>Acidobacteriaceae</taxon>
        <taxon>Chloracidobacterium</taxon>
    </lineage>
</organism>
<reference evidence="5 6" key="1">
    <citation type="submission" date="2021-03" db="EMBL/GenBank/DDBJ databases">
        <title>Genomic and phenotypic characterization of Chloracidobacterium isolates provides evidence for multiple species.</title>
        <authorList>
            <person name="Saini M.K."/>
            <person name="Costas A.M.G."/>
            <person name="Tank M."/>
            <person name="Bryant D.A."/>
        </authorList>
    </citation>
    <scope>NUCLEOTIDE SEQUENCE [LARGE SCALE GENOMIC DNA]</scope>
    <source>
        <strain evidence="5 6">BV2-C</strain>
    </source>
</reference>
<accession>A0ABX8B9A6</accession>
<comment type="function">
    <text evidence="1">Probable oxidoreductase that may play a role as regulator of mitochondrial function.</text>
</comment>
<protein>
    <recommendedName>
        <fullName evidence="3">Pyridine nucleotide-disulfide oxidoreductase domain-containing protein 2</fullName>
    </recommendedName>
</protein>
<evidence type="ECO:0000256" key="3">
    <source>
        <dbReference type="ARBA" id="ARBA00040298"/>
    </source>
</evidence>
<dbReference type="EMBL" id="CP072648">
    <property type="protein sequence ID" value="QUW02264.1"/>
    <property type="molecule type" value="Genomic_DNA"/>
</dbReference>
<dbReference type="SUPFAM" id="SSF51905">
    <property type="entry name" value="FAD/NAD(P)-binding domain"/>
    <property type="match status" value="1"/>
</dbReference>
<gene>
    <name evidence="5" type="ORF">J8C06_07805</name>
</gene>
<dbReference type="Proteomes" id="UP000676506">
    <property type="component" value="Chromosome 1"/>
</dbReference>
<evidence type="ECO:0000313" key="6">
    <source>
        <dbReference type="Proteomes" id="UP000676506"/>
    </source>
</evidence>
<dbReference type="InterPro" id="IPR036188">
    <property type="entry name" value="FAD/NAD-bd_sf"/>
</dbReference>
<dbReference type="PANTHER" id="PTHR10668:SF103">
    <property type="entry name" value="PYRIDINE NUCLEOTIDE-DISULFIDE OXIDOREDUCTASE DOMAIN-CONTAINING PROTEIN 2"/>
    <property type="match status" value="1"/>
</dbReference>
<evidence type="ECO:0000259" key="4">
    <source>
        <dbReference type="Pfam" id="PF01593"/>
    </source>
</evidence>
<dbReference type="PANTHER" id="PTHR10668">
    <property type="entry name" value="PHYTOENE DEHYDROGENASE"/>
    <property type="match status" value="1"/>
</dbReference>
<name>A0ABX8B9A6_9BACT</name>
<dbReference type="PRINTS" id="PR00419">
    <property type="entry name" value="ADXRDTASE"/>
</dbReference>
<evidence type="ECO:0000256" key="1">
    <source>
        <dbReference type="ARBA" id="ARBA00037217"/>
    </source>
</evidence>
<dbReference type="RefSeq" id="WP_211428154.1">
    <property type="nucleotide sequence ID" value="NZ_CP072648.1"/>
</dbReference>
<sequence length="528" mass="57497">MSEVATCYDVAVVGGGHNGLICAAYLAKAGRSVVVLERRPVVGGAVCTEEIIPGYKFDIGSSAHIMIHGTPVIAELELAKYGLEYIEMDPWAFYPVLGTPHTISFHRDIEATCASIARVSPADAEQYRKFVAHWGELNEAIFEVFLDAPDPQKILWTALKRSVTSFRSRRAWGSLETARQLMAPYGQVIRETFQNEHLRAAMLWLAAQSGPAPNEVASGDMFGWNAMIHQTGAKRAKGGSGALTQALAKCFVAHGGELQVEAEVSAIARLANGTFSIKLTNGEVVQARRVVSACHVQTTFLKLLEDCPGDLKQRVANIRVGNGFGMIVRHAVEELPQYEGVTADAHGIAPCHSALQLLCPSAEYLASSFRDFSLGRPPAHPSVVAMTFSAIDPTLAPPGKHTLFTWAQYHPYELSNGENWDAIAEREADKIYDVVCRYAPNMRGKIIGRYIQTPVEIERKLGLLRGNVMHVEMSLDQMFFFRPLPELASYKTPIPGLYLTGASTHPGGGVFGASGYNTARVVLADRSA</sequence>
<keyword evidence="6" id="KW-1185">Reference proteome</keyword>
<evidence type="ECO:0000256" key="2">
    <source>
        <dbReference type="ARBA" id="ARBA00038825"/>
    </source>
</evidence>
<comment type="subunit">
    <text evidence="2">Interacts with COX5B; this interaction may contribute to localize PYROXD2 to the inner face of the inner mitochondrial membrane.</text>
</comment>
<proteinExistence type="predicted"/>
<dbReference type="InterPro" id="IPR002937">
    <property type="entry name" value="Amino_oxidase"/>
</dbReference>
<dbReference type="Pfam" id="PF01593">
    <property type="entry name" value="Amino_oxidase"/>
    <property type="match status" value="1"/>
</dbReference>